<dbReference type="EMBL" id="JAZHRV010000001">
    <property type="protein sequence ID" value="MEH2556706.1"/>
    <property type="molecule type" value="Genomic_DNA"/>
</dbReference>
<keyword evidence="14" id="KW-1185">Reference proteome</keyword>
<evidence type="ECO:0000256" key="8">
    <source>
        <dbReference type="ARBA" id="ARBA00023136"/>
    </source>
</evidence>
<sequence>MIAEAGHYALVLALGLALIQSAVPLLGARWGDHALMNVARSTALAQLLFVAASFTALTMLHVVSDFSVVNVFENSHSMKPLLYKITGVWGNHEGSMLLWVLILALFGGLVAAFGNNLPLSLRAHVLAVQGWIAAAFYLFILVTSNPFLRIASPPIEGRDLNPVLQDIGLAVHPPMLYLGYVGFSISFSFAVAALIEGRIDAAWARWVRPWTLVAWIFLTLGIAMGSYWAYYELGWGGWWFWDPVENASLMPWLAGTALLHSAVVMEKRNALKVWTILLSILTFSLSLLGTFLVRSGVLTSVHAFATDPTRGVFILLILCIFIGGSLLLYAWRASALKQGGLFAPISREGALVLNNLFLTTACATVFIGTLYPLALEVVTGDKISVGAPFFNLTFGPLFVPLMAAMPFAPLLAWKRGDLLGAAQRLTAAGIAALVAIAVLFAWTQGGATFAPLAIGLAVFVIGGALSDLAERTALFRAPLATAVARARGLPRATWGTAFAHAGVGIALIGIVCETTWNSEYIGSMKPNAVANVAGYQLKLDGVTQRQGPNFREMIAQFTVTLDGEELRVMTPSKRNFTTRESSTTEAALLTRGASQLYVSLGETNAEGAIAVRIYHKPLVLLIWWGPVLMAFGGLLSLSDRRLRVGAPKPAKKQAKAARALQPAE</sequence>
<dbReference type="Proteomes" id="UP001364224">
    <property type="component" value="Unassembled WGS sequence"/>
</dbReference>
<reference evidence="13 14" key="1">
    <citation type="submission" date="2024-02" db="EMBL/GenBank/DDBJ databases">
        <title>Adaptive strategies in a cosmopolitan and abundant soil bacterium.</title>
        <authorList>
            <person name="Carini P."/>
        </authorList>
    </citation>
    <scope>NUCLEOTIDE SEQUENCE [LARGE SCALE GENOMIC DNA]</scope>
    <source>
        <strain evidence="13 14">AZCC 1608</strain>
    </source>
</reference>
<dbReference type="NCBIfam" id="TIGR00353">
    <property type="entry name" value="nrfE"/>
    <property type="match status" value="1"/>
</dbReference>
<evidence type="ECO:0000256" key="1">
    <source>
        <dbReference type="ARBA" id="ARBA00004429"/>
    </source>
</evidence>
<evidence type="ECO:0000256" key="9">
    <source>
        <dbReference type="ARBA" id="ARBA00037230"/>
    </source>
</evidence>
<feature type="transmembrane region" description="Helical" evidence="10">
    <location>
        <begin position="273"/>
        <end position="292"/>
    </location>
</feature>
<keyword evidence="8 10" id="KW-0472">Membrane</keyword>
<dbReference type="PRINTS" id="PR01411">
    <property type="entry name" value="CCMFBIOGNSIS"/>
</dbReference>
<feature type="transmembrane region" description="Helical" evidence="10">
    <location>
        <begin position="352"/>
        <end position="374"/>
    </location>
</feature>
<feature type="transmembrane region" description="Helical" evidence="10">
    <location>
        <begin position="618"/>
        <end position="637"/>
    </location>
</feature>
<evidence type="ECO:0000256" key="6">
    <source>
        <dbReference type="ARBA" id="ARBA00022748"/>
    </source>
</evidence>
<keyword evidence="7 10" id="KW-1133">Transmembrane helix</keyword>
<dbReference type="PANTHER" id="PTHR43653:SF1">
    <property type="entry name" value="CYTOCHROME C-TYPE BIOGENESIS PROTEIN CCMF"/>
    <property type="match status" value="1"/>
</dbReference>
<evidence type="ECO:0000259" key="12">
    <source>
        <dbReference type="Pfam" id="PF16327"/>
    </source>
</evidence>
<dbReference type="NCBIfam" id="NF007691">
    <property type="entry name" value="PRK10369.1"/>
    <property type="match status" value="1"/>
</dbReference>
<feature type="transmembrane region" description="Helical" evidence="10">
    <location>
        <begin position="6"/>
        <end position="26"/>
    </location>
</feature>
<comment type="similarity">
    <text evidence="2">Belongs to the CcmF/CycK/Ccl1/NrfE/CcsA family.</text>
</comment>
<proteinExistence type="inferred from homology"/>
<keyword evidence="5 10" id="KW-0812">Transmembrane</keyword>
<evidence type="ECO:0000313" key="14">
    <source>
        <dbReference type="Proteomes" id="UP001364224"/>
    </source>
</evidence>
<keyword evidence="4" id="KW-0997">Cell inner membrane</keyword>
<evidence type="ECO:0000256" key="3">
    <source>
        <dbReference type="ARBA" id="ARBA00022475"/>
    </source>
</evidence>
<feature type="transmembrane region" description="Helical" evidence="10">
    <location>
        <begin position="125"/>
        <end position="144"/>
    </location>
</feature>
<feature type="transmembrane region" description="Helical" evidence="10">
    <location>
        <begin position="175"/>
        <end position="195"/>
    </location>
</feature>
<gene>
    <name evidence="13" type="ORF">V1286_004235</name>
</gene>
<feature type="transmembrane region" description="Helical" evidence="10">
    <location>
        <begin position="312"/>
        <end position="331"/>
    </location>
</feature>
<keyword evidence="6" id="KW-0201">Cytochrome c-type biogenesis</keyword>
<evidence type="ECO:0000256" key="5">
    <source>
        <dbReference type="ARBA" id="ARBA00022692"/>
    </source>
</evidence>
<evidence type="ECO:0000256" key="10">
    <source>
        <dbReference type="SAM" id="Phobius"/>
    </source>
</evidence>
<comment type="function">
    <text evidence="9">Required for the biogenesis of c-type cytochromes. Possible subunit of a heme lyase.</text>
</comment>
<evidence type="ECO:0000313" key="13">
    <source>
        <dbReference type="EMBL" id="MEH2556706.1"/>
    </source>
</evidence>
<feature type="domain" description="Cytochrome c-type biogenesis protein CcmF C-terminal" evidence="12">
    <location>
        <begin position="315"/>
        <end position="640"/>
    </location>
</feature>
<feature type="transmembrane region" description="Helical" evidence="10">
    <location>
        <begin position="96"/>
        <end position="113"/>
    </location>
</feature>
<evidence type="ECO:0000259" key="11">
    <source>
        <dbReference type="Pfam" id="PF01578"/>
    </source>
</evidence>
<dbReference type="Pfam" id="PF16327">
    <property type="entry name" value="CcmF_C"/>
    <property type="match status" value="1"/>
</dbReference>
<keyword evidence="3" id="KW-1003">Cell membrane</keyword>
<feature type="transmembrane region" description="Helical" evidence="10">
    <location>
        <begin position="425"/>
        <end position="443"/>
    </location>
</feature>
<dbReference type="PANTHER" id="PTHR43653">
    <property type="entry name" value="CYTOCHROME C ASSEMBLY PROTEIN-RELATED"/>
    <property type="match status" value="1"/>
</dbReference>
<accession>A0ABU8BDS1</accession>
<organism evidence="13 14">
    <name type="scientific">Bradyrhizobium algeriense</name>
    <dbReference type="NCBI Taxonomy" id="634784"/>
    <lineage>
        <taxon>Bacteria</taxon>
        <taxon>Pseudomonadati</taxon>
        <taxon>Pseudomonadota</taxon>
        <taxon>Alphaproteobacteria</taxon>
        <taxon>Hyphomicrobiales</taxon>
        <taxon>Nitrobacteraceae</taxon>
        <taxon>Bradyrhizobium</taxon>
    </lineage>
</organism>
<evidence type="ECO:0000256" key="4">
    <source>
        <dbReference type="ARBA" id="ARBA00022519"/>
    </source>
</evidence>
<comment type="subcellular location">
    <subcellularLocation>
        <location evidence="1">Cell inner membrane</location>
        <topology evidence="1">Multi-pass membrane protein</topology>
    </subcellularLocation>
</comment>
<feature type="transmembrane region" description="Helical" evidence="10">
    <location>
        <begin position="394"/>
        <end position="413"/>
    </location>
</feature>
<feature type="transmembrane region" description="Helical" evidence="10">
    <location>
        <begin position="249"/>
        <end position="266"/>
    </location>
</feature>
<dbReference type="PRINTS" id="PR01410">
    <property type="entry name" value="CCBIOGENESIS"/>
</dbReference>
<comment type="caution">
    <text evidence="13">The sequence shown here is derived from an EMBL/GenBank/DDBJ whole genome shotgun (WGS) entry which is preliminary data.</text>
</comment>
<feature type="transmembrane region" description="Helical" evidence="10">
    <location>
        <begin position="47"/>
        <end position="72"/>
    </location>
</feature>
<dbReference type="InterPro" id="IPR032523">
    <property type="entry name" value="CcmF_C"/>
</dbReference>
<dbReference type="Pfam" id="PF01578">
    <property type="entry name" value="Cytochrom_C_asm"/>
    <property type="match status" value="1"/>
</dbReference>
<name>A0ABU8BDS1_9BRAD</name>
<dbReference type="InterPro" id="IPR002541">
    <property type="entry name" value="Cyt_c_assembly"/>
</dbReference>
<evidence type="ECO:0000256" key="7">
    <source>
        <dbReference type="ARBA" id="ARBA00022989"/>
    </source>
</evidence>
<dbReference type="InterPro" id="IPR003568">
    <property type="entry name" value="Cyt_c_biogenesis_CcmF"/>
</dbReference>
<dbReference type="RefSeq" id="WP_334482176.1">
    <property type="nucleotide sequence ID" value="NZ_JAZHRV010000001.1"/>
</dbReference>
<dbReference type="InterPro" id="IPR003567">
    <property type="entry name" value="Cyt_c_biogenesis"/>
</dbReference>
<evidence type="ECO:0000256" key="2">
    <source>
        <dbReference type="ARBA" id="ARBA00009186"/>
    </source>
</evidence>
<feature type="transmembrane region" description="Helical" evidence="10">
    <location>
        <begin position="207"/>
        <end position="229"/>
    </location>
</feature>
<feature type="transmembrane region" description="Helical" evidence="10">
    <location>
        <begin position="449"/>
        <end position="469"/>
    </location>
</feature>
<protein>
    <submittedName>
        <fullName evidence="13">Cytochrome c-type biogenesis protein CcmF</fullName>
    </submittedName>
</protein>
<feature type="domain" description="Cytochrome c assembly protein" evidence="11">
    <location>
        <begin position="89"/>
        <end position="295"/>
    </location>
</feature>